<organism evidence="3 4">
    <name type="scientific">Desulfocapsa sulfexigens (strain DSM 10523 / SB164P1)</name>
    <dbReference type="NCBI Taxonomy" id="1167006"/>
    <lineage>
        <taxon>Bacteria</taxon>
        <taxon>Pseudomonadati</taxon>
        <taxon>Thermodesulfobacteriota</taxon>
        <taxon>Desulfobulbia</taxon>
        <taxon>Desulfobulbales</taxon>
        <taxon>Desulfocapsaceae</taxon>
        <taxon>Desulfocapsa</taxon>
    </lineage>
</organism>
<dbReference type="InterPro" id="IPR015424">
    <property type="entry name" value="PyrdxlP-dep_Trfase"/>
</dbReference>
<dbReference type="CDD" id="cd00609">
    <property type="entry name" value="AAT_like"/>
    <property type="match status" value="1"/>
</dbReference>
<dbReference type="Proteomes" id="UP000011721">
    <property type="component" value="Chromosome"/>
</dbReference>
<dbReference type="NCBIfam" id="NF005305">
    <property type="entry name" value="PRK06836.1"/>
    <property type="match status" value="1"/>
</dbReference>
<dbReference type="Gene3D" id="3.90.1150.10">
    <property type="entry name" value="Aspartate Aminotransferase, domain 1"/>
    <property type="match status" value="2"/>
</dbReference>
<dbReference type="AlphaFoldDB" id="M1PAQ8"/>
<dbReference type="InterPro" id="IPR004838">
    <property type="entry name" value="NHTrfase_class1_PyrdxlP-BS"/>
</dbReference>
<dbReference type="PANTHER" id="PTHR42691">
    <property type="entry name" value="ASPARTATE AMINOTRANSFERASE YHDR-RELATED"/>
    <property type="match status" value="1"/>
</dbReference>
<dbReference type="EC" id="2.6.1.-" evidence="1"/>
<dbReference type="GO" id="GO:0030170">
    <property type="term" value="F:pyridoxal phosphate binding"/>
    <property type="evidence" value="ECO:0007669"/>
    <property type="project" value="InterPro"/>
</dbReference>
<evidence type="ECO:0000256" key="1">
    <source>
        <dbReference type="RuleBase" id="RU000481"/>
    </source>
</evidence>
<dbReference type="HOGENOM" id="CLU_017584_4_3_7"/>
<dbReference type="SUPFAM" id="SSF53383">
    <property type="entry name" value="PLP-dependent transferases"/>
    <property type="match status" value="1"/>
</dbReference>
<keyword evidence="1 3" id="KW-0032">Aminotransferase</keyword>
<dbReference type="PATRIC" id="fig|1167006.5.peg.2393"/>
<feature type="domain" description="Aminotransferase class I/classII large" evidence="2">
    <location>
        <begin position="35"/>
        <end position="375"/>
    </location>
</feature>
<dbReference type="OrthoDB" id="9804474at2"/>
<proteinExistence type="inferred from homology"/>
<protein>
    <recommendedName>
        <fullName evidence="1">Aminotransferase</fullName>
        <ecNumber evidence="1">2.6.1.-</ecNumber>
    </recommendedName>
</protein>
<comment type="cofactor">
    <cofactor evidence="1">
        <name>pyridoxal 5'-phosphate</name>
        <dbReference type="ChEBI" id="CHEBI:597326"/>
    </cofactor>
</comment>
<dbReference type="InterPro" id="IPR015421">
    <property type="entry name" value="PyrdxlP-dep_Trfase_major"/>
</dbReference>
<dbReference type="Pfam" id="PF00155">
    <property type="entry name" value="Aminotran_1_2"/>
    <property type="match status" value="1"/>
</dbReference>
<evidence type="ECO:0000313" key="3">
    <source>
        <dbReference type="EMBL" id="AGF78742.1"/>
    </source>
</evidence>
<dbReference type="EMBL" id="CP003985">
    <property type="protein sequence ID" value="AGF78742.1"/>
    <property type="molecule type" value="Genomic_DNA"/>
</dbReference>
<sequence>MTISTKMRGFAEKSSWIRKMFEEGAKMKAKYGAENVFDFSLGNPDVPPPPEYNRVIQEIVKDETPMVHAYMPNGGYPWVREALAGKMSQEQGIDVFHGDMLMTCGAAGALNVVMKALLNPGEEVILLAPYFVEYNFYVDNHGGVSKVVQTDAEFNLDMAAIEAAITENTKVVITNSPNNPTGQIYSQESLNKLGALLDKKGAELKTTIYLIADEPYRKIIFDDNVVGSVFQATKNSIVLSSYSKDLSLPGERIGYLAVHPDIADKAALLDAMTLANRILGFVNAPALMQRVVAELQDASVDNSIYVKRRETFCKLLSDAGYDFIPPKGAFYVFPKAPIADDVKFCAILQEEKILAVPGQGFGAPGYFRLAFCVGDDVIAGSAAAFQRAMDKAKAL</sequence>
<dbReference type="InterPro" id="IPR015422">
    <property type="entry name" value="PyrdxlP-dep_Trfase_small"/>
</dbReference>
<reference evidence="4" key="1">
    <citation type="journal article" date="2013" name="Stand. Genomic Sci.">
        <title>Complete genome sequence of Desulfocapsa sulfexigens, a marine deltaproteobacterium specialized in disproportionating inorganic sulfur compounds.</title>
        <authorList>
            <person name="Finster K.W."/>
            <person name="Kjeldsen K.U."/>
            <person name="Kube M."/>
            <person name="Reinhardt R."/>
            <person name="Mussmann M."/>
            <person name="Amann R."/>
            <person name="Schreiber L."/>
        </authorList>
    </citation>
    <scope>NUCLEOTIDE SEQUENCE [LARGE SCALE GENOMIC DNA]</scope>
    <source>
        <strain evidence="4">DSM 10523 / SB164P1</strain>
    </source>
</reference>
<evidence type="ECO:0000259" key="2">
    <source>
        <dbReference type="Pfam" id="PF00155"/>
    </source>
</evidence>
<keyword evidence="1 3" id="KW-0808">Transferase</keyword>
<dbReference type="STRING" id="1167006.UWK_02201"/>
<dbReference type="Gene3D" id="3.40.640.10">
    <property type="entry name" value="Type I PLP-dependent aspartate aminotransferase-like (Major domain)"/>
    <property type="match status" value="1"/>
</dbReference>
<dbReference type="PROSITE" id="PS00105">
    <property type="entry name" value="AA_TRANSFER_CLASS_1"/>
    <property type="match status" value="1"/>
</dbReference>
<dbReference type="InterPro" id="IPR004839">
    <property type="entry name" value="Aminotransferase_I/II_large"/>
</dbReference>
<evidence type="ECO:0000313" key="4">
    <source>
        <dbReference type="Proteomes" id="UP000011721"/>
    </source>
</evidence>
<accession>M1PAQ8</accession>
<dbReference type="RefSeq" id="WP_015404430.1">
    <property type="nucleotide sequence ID" value="NC_020304.1"/>
</dbReference>
<comment type="similarity">
    <text evidence="1">Belongs to the class-I pyridoxal-phosphate-dependent aminotransferase family.</text>
</comment>
<dbReference type="eggNOG" id="COG0436">
    <property type="taxonomic scope" value="Bacteria"/>
</dbReference>
<dbReference type="KEGG" id="dsf:UWK_02201"/>
<dbReference type="PANTHER" id="PTHR42691:SF1">
    <property type="entry name" value="ASPARTATE AMINOTRANSFERASE YHDR-RELATED"/>
    <property type="match status" value="1"/>
</dbReference>
<dbReference type="GO" id="GO:0008483">
    <property type="term" value="F:transaminase activity"/>
    <property type="evidence" value="ECO:0007669"/>
    <property type="project" value="UniProtKB-KW"/>
</dbReference>
<name>M1PAQ8_DESSD</name>
<gene>
    <name evidence="3" type="ordered locus">UWK_02201</name>
</gene>
<keyword evidence="4" id="KW-1185">Reference proteome</keyword>